<evidence type="ECO:0000313" key="1">
    <source>
        <dbReference type="EMBL" id="VEP11722.1"/>
    </source>
</evidence>
<gene>
    <name evidence="1" type="ORF">H1P_1160003</name>
</gene>
<dbReference type="InterPro" id="IPR019678">
    <property type="entry name" value="DUF2555"/>
</dbReference>
<accession>A0A563VJZ5</accession>
<dbReference type="Proteomes" id="UP000320055">
    <property type="component" value="Unassembled WGS sequence"/>
</dbReference>
<protein>
    <recommendedName>
        <fullName evidence="3">DUF2555 domain-containing protein</fullName>
    </recommendedName>
</protein>
<organism evidence="1 2">
    <name type="scientific">Hyella patelloides LEGE 07179</name>
    <dbReference type="NCBI Taxonomy" id="945734"/>
    <lineage>
        <taxon>Bacteria</taxon>
        <taxon>Bacillati</taxon>
        <taxon>Cyanobacteriota</taxon>
        <taxon>Cyanophyceae</taxon>
        <taxon>Pleurocapsales</taxon>
        <taxon>Hyellaceae</taxon>
        <taxon>Hyella</taxon>
    </lineage>
</organism>
<evidence type="ECO:0008006" key="3">
    <source>
        <dbReference type="Google" id="ProtNLM"/>
    </source>
</evidence>
<dbReference type="Pfam" id="PF10742">
    <property type="entry name" value="DUF2555"/>
    <property type="match status" value="1"/>
</dbReference>
<name>A0A563VJZ5_9CYAN</name>
<proteinExistence type="predicted"/>
<keyword evidence="2" id="KW-1185">Reference proteome</keyword>
<sequence>MGLEVKGMETITQERKIASLTVEDVANLADRLEQDDYNTPFEALKDWHLLRAIAFQRRELVEPYLYLLDIETYDES</sequence>
<dbReference type="EMBL" id="CAACVJ010000020">
    <property type="protein sequence ID" value="VEP11722.1"/>
    <property type="molecule type" value="Genomic_DNA"/>
</dbReference>
<evidence type="ECO:0000313" key="2">
    <source>
        <dbReference type="Proteomes" id="UP000320055"/>
    </source>
</evidence>
<dbReference type="AlphaFoldDB" id="A0A563VJZ5"/>
<reference evidence="1 2" key="1">
    <citation type="submission" date="2019-01" db="EMBL/GenBank/DDBJ databases">
        <authorList>
            <person name="Brito A."/>
        </authorList>
    </citation>
    <scope>NUCLEOTIDE SEQUENCE [LARGE SCALE GENOMIC DNA]</scope>
    <source>
        <strain evidence="1">1</strain>
    </source>
</reference>